<dbReference type="Pfam" id="PF23099">
    <property type="entry name" value="UTP20_C"/>
    <property type="match status" value="1"/>
</dbReference>
<feature type="region of interest" description="Disordered" evidence="1">
    <location>
        <begin position="858"/>
        <end position="927"/>
    </location>
</feature>
<dbReference type="InterPro" id="IPR052575">
    <property type="entry name" value="SSU_processome_comp_20"/>
</dbReference>
<dbReference type="PANTHER" id="PTHR17695:SF11">
    <property type="entry name" value="SMALL SUBUNIT PROCESSOME COMPONENT 20 HOMOLOG"/>
    <property type="match status" value="1"/>
</dbReference>
<evidence type="ECO:0000259" key="2">
    <source>
        <dbReference type="Pfam" id="PF07539"/>
    </source>
</evidence>
<dbReference type="GO" id="GO:0030686">
    <property type="term" value="C:90S preribosome"/>
    <property type="evidence" value="ECO:0007669"/>
    <property type="project" value="TreeGrafter"/>
</dbReference>
<feature type="compositionally biased region" description="Basic and acidic residues" evidence="1">
    <location>
        <begin position="883"/>
        <end position="906"/>
    </location>
</feature>
<evidence type="ECO:0000259" key="4">
    <source>
        <dbReference type="Pfam" id="PF23099"/>
    </source>
</evidence>
<keyword evidence="6" id="KW-1185">Reference proteome</keyword>
<dbReference type="SUPFAM" id="SSF48371">
    <property type="entry name" value="ARM repeat"/>
    <property type="match status" value="3"/>
</dbReference>
<protein>
    <recommendedName>
        <fullName evidence="7">Small subunit processome component 20 homolog</fullName>
    </recommendedName>
</protein>
<comment type="caution">
    <text evidence="5">The sequence shown here is derived from an EMBL/GenBank/DDBJ whole genome shotgun (WGS) entry which is preliminary data.</text>
</comment>
<feature type="compositionally biased region" description="Acidic residues" evidence="1">
    <location>
        <begin position="858"/>
        <end position="882"/>
    </location>
</feature>
<feature type="compositionally biased region" description="Basic residues" evidence="1">
    <location>
        <begin position="917"/>
        <end position="927"/>
    </location>
</feature>
<name>A0A834XK65_APHGI</name>
<evidence type="ECO:0000256" key="1">
    <source>
        <dbReference type="SAM" id="MobiDB-lite"/>
    </source>
</evidence>
<dbReference type="InterPro" id="IPR016024">
    <property type="entry name" value="ARM-type_fold"/>
</dbReference>
<sequence>MKNKPERHKESNTFRTRKYVDILNDIDVKVFRRVAHKNELPDENARESNFYLSLMKWNLDNLTEGFASFKRELPEVQTLELVLLHEQKIVTLLKDYLKKKDISFVEPILDLTLSLAKDLSVDFYKHFINKYDYEKIVSSDEESSPSLFKLIIDLLTIPDIQIVECTFKTLAYLFKSLWVVLISNIKEAIYSLLPLFSSKNKYFNEFAAETFSFVARKVKDVKGFLFHIFNALEINPSSTKGYGKLLFQVIAGTTGRFHSNAENFLDHYIDALNADNERGQLVYNVIEQVFICITESIDASNSDVLWKILSKNMDKYSTEDTPANQKIIIKILKLTCLLVNFKNGVMLRDLINNNSKADNLKLKITNILSTFEDNNDVLTGAIDLAVLMLLASNIELTQQTSSDLVSKLLMIQDKNVSYYAIEKLINHSSFETLILPRTLIRIQRQMEDFDDNELRLFAKIVTSRSPHCLKGSSLNTWRKIKINLPKRILTCLKDKLINWQDGNNISESSLKIIIILPHLMANENIIETLKNVTKSIYEKLNNQDCCTLTSAEIENNCYGFLLAIESLIHILDAKNFHEFIRDLNLLDFFKKHLNVPFILDSMDLILTYMSNSKIKSEYINIQTFEVINEFLEIKLTSPYRKVRLTVCHIYSLFSTLDDLFADNNDDNNNVLKRLFIAENIDVLVQTYRERLIHIQALAFETKLIKNFNPKYLSIPLRFLLGNFYVNFSLLWNPVSKIVSSYADENFDQFWTIFLEELKKEVDSNHLTIDTISDGFFSSFNCDVLTDFVEKLTITDKPDHQNYKVLLWTSMHEFSEYAEMKNRDVTPIFIDYVEDNFLKSNIENAKSCSLIRKEKFNETIDEDDDDDDDDDDVDDDKEEEEEENKEKITKKNKNKTDNEIDENKNEENSEDEENQDKKSKKLYKKKPAPRKFVKSSKLKLLLAQLQVLSKIKNPRSLYREQEINKIYLELLISKSGDLQKAALDCLVTYKYTWLLPYKNNLYGLIDEKNLRNELTRFQVTNEENSLGTILPNDREYLMPIVMRIIYAKMISRGTGRSASGFGGPERRKALLRFLMGCKEEEMMLFINMAFKIFETYGISLSSNEEIPDLNKLTIELMANIDLNNVIPPRRLTSAVNLLSIIIKEFGAKMSNYLLPKLLAILISIMSQIKIILDKSDIILPGYIKIIKELKNNCINIIAKFFKQFNNYNWSNSELDALFNVGVFPYIEKLPNDGIYSPTSLLKLLSQWAHNARFFCLLVKHEDNNTDKYPLKYIIELLMKKKIININNNKITRPINSQVINEILKMIGEMLKQQDYGVIADNEMEVDDIPEIIPLNPNNILSNSHDKIPSVDLNYGTKILLPHIPDILKFMEEKFERTKNGINTIESFILERISEIPLDPEVSNNLVALLLPTIIKRASRGESEEIIDQSLTTILHLIKDVKEPQIHIRAILPLLSIITSSVARKTLFKLLSSIAEKIPESSLLSRDIFQQNVNILTELNAYDKRWVEQADIEKRLSAFEMINKIINSDNEKQLALLTLEFGVSIIHSCFYFLKNEKDQALLDRSEDCLKKIGPLFGHLYKDNKIDRSYLMNQTILVLIKNNITSKGKDNESLRFGSLTLLRSMSIECPDIHPVFRDLNLLTDKVDNEVDFFENIKHLQFHRISRALDKFSLIAKTKMTKPNTKTIVEFIYPIASYYLCNPSFESKNSIIDSSINAVGACCRLLSWNRYLIILEHHLNKLKSSNEFQRQLTRIVITILDAFHYDLSKLDTVDDNICKYVPEFKKKSKIKIDDIADDDDGDVDVDDEDKNINEDEKLHKDLEKISDAEEEIINDDNKIINNDLVLSNSIAKQLISDIKNKLLPQLHNVILSRTDHEKSHKVNRRSTGSDKEEQELMRVPISLAMVKLLQKLPGNILDNKNYNHLPRIFMKLCTFLKSRLESVRRETRKILEQIMLSLGPDYLHHLLGVMNSILTKGFEVHVLAYTMHAVLTCLKDKYKENHINDNLISILDVCKVDIFGITGEEKDVIGVVKRTSEAKTTKSYDIYNILGQYISASCLIDLIKPLVVKLNTSRSSKIINKVNECLRHALLGLADNTFIQTDQMLQFLNGIMSESIPNLFESKKINNDSKHDKLKKIEKPDSRLIQPAPKNRMGAKLMSGTSSNTNDHIIQEFSLKLFHILLKRDKIKTIKFKPYLEPFVEILVNFLKSKHTKISSLSLQCLSWILKFDLHKLTKHIKDIVGEIFDILDKYGTGGKGEILELTMAAFKTMAVIVRDVKYFNLSGDQIEKLLLSAKTDLDNEERQVIAFNLIRSMLNRKIIITKLFKTVMYKISELSITSQSENIRLQSRVAYYTYLNNYQHNAKKFEIFIVFYLQQLGYDTIDGRKSALTMIQSIVSGFTTEKLNDIIIGLIFVKVGARLVDDDEPSLREMSADIIAALLSKIDDKNKDLLFEMVLAWFSDKNELRNCILAAQLCGIFVVIEGDKFEKRYNKCLPVILQQFYNNDDDGPGKLVRAKPVKKKLEIQHTEDIDRLKDHHIIHMLILTCKISMKEECTKFLTDEKWNSYVKLLAEVIGDELLRHQHNTVRYYAVQQMRYILSSLDIENISNIINNKDNTNADDDDDDDGEFKWDVYKNPLKVFKKLTLDLIDQIHPDMIIQETADEVIKCVFIISKIIKSTSWSSAEETNKIENNGLSLFWILKRLRKAANFEVTQNSKSIVVRKALFSWIKSIVINIPLDPYLRPILFPIMSPLVREIDTTDEKNAPLRQEAKVIAEKIKSRMEVRQRNENTNGNIEDNNNDGDYARLLHKVQQKIMVKRGQRSIAKKQQYVTDPEIAAKRKIARQAKKKESKKRKKTEMYGKSPRSKKRRMED</sequence>
<dbReference type="Pfam" id="PF07539">
    <property type="entry name" value="UTP20_N"/>
    <property type="match status" value="1"/>
</dbReference>
<dbReference type="Gene3D" id="1.25.10.10">
    <property type="entry name" value="Leucine-rich Repeat Variant"/>
    <property type="match status" value="1"/>
</dbReference>
<organism evidence="5 6">
    <name type="scientific">Aphidius gifuensis</name>
    <name type="common">Parasitoid wasp</name>
    <dbReference type="NCBI Taxonomy" id="684658"/>
    <lineage>
        <taxon>Eukaryota</taxon>
        <taxon>Metazoa</taxon>
        <taxon>Ecdysozoa</taxon>
        <taxon>Arthropoda</taxon>
        <taxon>Hexapoda</taxon>
        <taxon>Insecta</taxon>
        <taxon>Pterygota</taxon>
        <taxon>Neoptera</taxon>
        <taxon>Endopterygota</taxon>
        <taxon>Hymenoptera</taxon>
        <taxon>Apocrita</taxon>
        <taxon>Ichneumonoidea</taxon>
        <taxon>Braconidae</taxon>
        <taxon>Aphidiinae</taxon>
        <taxon>Aphidius</taxon>
    </lineage>
</organism>
<evidence type="ECO:0000313" key="6">
    <source>
        <dbReference type="Proteomes" id="UP000639338"/>
    </source>
</evidence>
<dbReference type="OrthoDB" id="360653at2759"/>
<evidence type="ECO:0000313" key="5">
    <source>
        <dbReference type="EMBL" id="KAF7988425.1"/>
    </source>
</evidence>
<dbReference type="InterPro" id="IPR057525">
    <property type="entry name" value="UTP20_C"/>
</dbReference>
<evidence type="ECO:0000259" key="3">
    <source>
        <dbReference type="Pfam" id="PF20416"/>
    </source>
</evidence>
<reference evidence="5 6" key="1">
    <citation type="submission" date="2020-08" db="EMBL/GenBank/DDBJ databases">
        <title>Aphidius gifuensis genome sequencing and assembly.</title>
        <authorList>
            <person name="Du Z."/>
        </authorList>
    </citation>
    <scope>NUCLEOTIDE SEQUENCE [LARGE SCALE GENOMIC DNA]</scope>
    <source>
        <strain evidence="5">YNYX2018</strain>
        <tissue evidence="5">Adults</tissue>
    </source>
</reference>
<dbReference type="PANTHER" id="PTHR17695">
    <property type="entry name" value="SMALL SUBUNIT PROCESSOME COMPONENT 20 HOMOLOG"/>
    <property type="match status" value="1"/>
</dbReference>
<feature type="domain" description="U3 small nucleolar RNA-associated protein 20 N-terminal" evidence="2">
    <location>
        <begin position="937"/>
        <end position="1604"/>
    </location>
</feature>
<evidence type="ECO:0008006" key="7">
    <source>
        <dbReference type="Google" id="ProtNLM"/>
    </source>
</evidence>
<dbReference type="GO" id="GO:0032040">
    <property type="term" value="C:small-subunit processome"/>
    <property type="evidence" value="ECO:0007669"/>
    <property type="project" value="TreeGrafter"/>
</dbReference>
<feature type="domain" description="U3 small nucleolar RNA-associated protein 20 C-terminal" evidence="4">
    <location>
        <begin position="2635"/>
        <end position="2852"/>
    </location>
</feature>
<feature type="domain" description="U3 small nucleolar RNA-associated protein 20" evidence="3">
    <location>
        <begin position="1886"/>
        <end position="2107"/>
    </location>
</feature>
<gene>
    <name evidence="5" type="ORF">HCN44_000998</name>
</gene>
<dbReference type="InterPro" id="IPR011430">
    <property type="entry name" value="UTP20_N"/>
</dbReference>
<dbReference type="Proteomes" id="UP000639338">
    <property type="component" value="Unassembled WGS sequence"/>
</dbReference>
<feature type="compositionally biased region" description="Basic residues" evidence="1">
    <location>
        <begin position="2859"/>
        <end position="2868"/>
    </location>
</feature>
<proteinExistence type="predicted"/>
<dbReference type="Pfam" id="PF20416">
    <property type="entry name" value="UTP20"/>
    <property type="match status" value="1"/>
</dbReference>
<dbReference type="InterPro" id="IPR011989">
    <property type="entry name" value="ARM-like"/>
</dbReference>
<accession>A0A834XK65</accession>
<feature type="region of interest" description="Disordered" evidence="1">
    <location>
        <begin position="2827"/>
        <end position="2868"/>
    </location>
</feature>
<dbReference type="InterPro" id="IPR046523">
    <property type="entry name" value="UTP20_dom"/>
</dbReference>
<dbReference type="EMBL" id="JACMRX010000005">
    <property type="protein sequence ID" value="KAF7988425.1"/>
    <property type="molecule type" value="Genomic_DNA"/>
</dbReference>
<feature type="compositionally biased region" description="Basic residues" evidence="1">
    <location>
        <begin position="2834"/>
        <end position="2851"/>
    </location>
</feature>